<protein>
    <recommendedName>
        <fullName evidence="2">Exonuclease domain-containing protein</fullName>
    </recommendedName>
</protein>
<feature type="domain" description="Exonuclease" evidence="2">
    <location>
        <begin position="3"/>
        <end position="254"/>
    </location>
</feature>
<accession>A0A6C0DI18</accession>
<organism evidence="3">
    <name type="scientific">viral metagenome</name>
    <dbReference type="NCBI Taxonomy" id="1070528"/>
    <lineage>
        <taxon>unclassified sequences</taxon>
        <taxon>metagenomes</taxon>
        <taxon>organismal metagenomes</taxon>
    </lineage>
</organism>
<feature type="region of interest" description="Disordered" evidence="1">
    <location>
        <begin position="304"/>
        <end position="335"/>
    </location>
</feature>
<name>A0A6C0DI18_9ZZZZ</name>
<dbReference type="SMART" id="SM00479">
    <property type="entry name" value="EXOIII"/>
    <property type="match status" value="1"/>
</dbReference>
<dbReference type="InterPro" id="IPR012337">
    <property type="entry name" value="RNaseH-like_sf"/>
</dbReference>
<evidence type="ECO:0000259" key="2">
    <source>
        <dbReference type="SMART" id="SM00479"/>
    </source>
</evidence>
<dbReference type="Pfam" id="PF00929">
    <property type="entry name" value="RNase_T"/>
    <property type="match status" value="1"/>
</dbReference>
<reference evidence="3" key="1">
    <citation type="journal article" date="2020" name="Nature">
        <title>Giant virus diversity and host interactions through global metagenomics.</title>
        <authorList>
            <person name="Schulz F."/>
            <person name="Roux S."/>
            <person name="Paez-Espino D."/>
            <person name="Jungbluth S."/>
            <person name="Walsh D.A."/>
            <person name="Denef V.J."/>
            <person name="McMahon K.D."/>
            <person name="Konstantinidis K.T."/>
            <person name="Eloe-Fadrosh E.A."/>
            <person name="Kyrpides N.C."/>
            <person name="Woyke T."/>
        </authorList>
    </citation>
    <scope>NUCLEOTIDE SEQUENCE</scope>
    <source>
        <strain evidence="3">GVMAG-M-3300023174-182</strain>
    </source>
</reference>
<dbReference type="CDD" id="cd06127">
    <property type="entry name" value="DEDDh"/>
    <property type="match status" value="1"/>
</dbReference>
<proteinExistence type="predicted"/>
<dbReference type="GO" id="GO:0003676">
    <property type="term" value="F:nucleic acid binding"/>
    <property type="evidence" value="ECO:0007669"/>
    <property type="project" value="InterPro"/>
</dbReference>
<dbReference type="InterPro" id="IPR013520">
    <property type="entry name" value="Ribonucl_H"/>
</dbReference>
<dbReference type="Gene3D" id="3.30.420.10">
    <property type="entry name" value="Ribonuclease H-like superfamily/Ribonuclease H"/>
    <property type="match status" value="1"/>
</dbReference>
<sequence length="335" mass="39023">MVKICVFDTETTGKPPILPGKDWKERNQNDNKLLDIRDFNSTSSLWKKSEIIDNWPSIIQLGYIIYDLEDTENAKIFSKYVEIPENIIITEGSIKVHHITRELIENQPAEKKAPIGMILAEFLNDIMDPEVTIVVGHNVQFDRKFVIAELLRLGRENKLTENVNHYLEFLMDNRKFECTMNLTSTICNIQNPVYYKDKKTGEDKMFYTIKPPKLSESYEYYFGYLPRGDELHDALIDVVVCLRVFMKYKYKQDVCGKNVIITEYIEKISPEGYVCPLDITDKIETIFDLDHASQDAITIIIPEKKKRGGNRSKTSKSKRGPQLRRSKRIRALRKK</sequence>
<dbReference type="EMBL" id="MN739617">
    <property type="protein sequence ID" value="QHT16203.1"/>
    <property type="molecule type" value="Genomic_DNA"/>
</dbReference>
<dbReference type="InterPro" id="IPR036397">
    <property type="entry name" value="RNaseH_sf"/>
</dbReference>
<evidence type="ECO:0000313" key="3">
    <source>
        <dbReference type="EMBL" id="QHT16203.1"/>
    </source>
</evidence>
<dbReference type="AlphaFoldDB" id="A0A6C0DI18"/>
<evidence type="ECO:0000256" key="1">
    <source>
        <dbReference type="SAM" id="MobiDB-lite"/>
    </source>
</evidence>
<dbReference type="SUPFAM" id="SSF53098">
    <property type="entry name" value="Ribonuclease H-like"/>
    <property type="match status" value="1"/>
</dbReference>